<evidence type="ECO:0000313" key="2">
    <source>
        <dbReference type="EMBL" id="KAA8713003.1"/>
    </source>
</evidence>
<proteinExistence type="predicted"/>
<accession>A0A5M9QWT4</accession>
<evidence type="ECO:0000313" key="3">
    <source>
        <dbReference type="Proteomes" id="UP000322181"/>
    </source>
</evidence>
<keyword evidence="1" id="KW-0812">Transmembrane</keyword>
<feature type="transmembrane region" description="Helical" evidence="1">
    <location>
        <begin position="5"/>
        <end position="26"/>
    </location>
</feature>
<organism evidence="2 3">
    <name type="scientific">Morganella psychrotolerans</name>
    <dbReference type="NCBI Taxonomy" id="368603"/>
    <lineage>
        <taxon>Bacteria</taxon>
        <taxon>Pseudomonadati</taxon>
        <taxon>Pseudomonadota</taxon>
        <taxon>Gammaproteobacteria</taxon>
        <taxon>Enterobacterales</taxon>
        <taxon>Morganellaceae</taxon>
        <taxon>Morganella</taxon>
    </lineage>
</organism>
<protein>
    <submittedName>
        <fullName evidence="2">Uncharacterized protein</fullName>
    </submittedName>
</protein>
<dbReference type="RefSeq" id="WP_067370492.1">
    <property type="nucleotide sequence ID" value="NZ_BAAAFS010000007.1"/>
</dbReference>
<dbReference type="AlphaFoldDB" id="A0A5M9QWT4"/>
<feature type="transmembrane region" description="Helical" evidence="1">
    <location>
        <begin position="32"/>
        <end position="53"/>
    </location>
</feature>
<gene>
    <name evidence="2" type="ORF">F4V73_17965</name>
</gene>
<dbReference type="EMBL" id="VXKB01000008">
    <property type="protein sequence ID" value="KAA8713003.1"/>
    <property type="molecule type" value="Genomic_DNA"/>
</dbReference>
<keyword evidence="1" id="KW-0472">Membrane</keyword>
<evidence type="ECO:0000256" key="1">
    <source>
        <dbReference type="SAM" id="Phobius"/>
    </source>
</evidence>
<name>A0A5M9QWT4_9GAMM</name>
<dbReference type="Proteomes" id="UP000322181">
    <property type="component" value="Unassembled WGS sequence"/>
</dbReference>
<keyword evidence="1" id="KW-1133">Transmembrane helix</keyword>
<sequence>MKIYFLIVCTALLNIFLLCFLTPTLFSAKSDFGVLGALIVVFFIVPVVTIDCFKQIKKWSVR</sequence>
<comment type="caution">
    <text evidence="2">The sequence shown here is derived from an EMBL/GenBank/DDBJ whole genome shotgun (WGS) entry which is preliminary data.</text>
</comment>
<reference evidence="2 3" key="1">
    <citation type="submission" date="2019-09" db="EMBL/GenBank/DDBJ databases">
        <title>Draft genome sequence of various Type strains from the CCUG.</title>
        <authorList>
            <person name="Pineiro-Iglesias B."/>
            <person name="Tunovic T."/>
            <person name="Unosson C."/>
            <person name="Inganas E."/>
            <person name="Ohlen M."/>
            <person name="Cardew S."/>
            <person name="Jensie-Markopoulos S."/>
            <person name="Salva-Serra F."/>
            <person name="Jaen-Luchoro D."/>
            <person name="Karlsson R."/>
            <person name="Svensson-Stadler L."/>
            <person name="Chun J."/>
            <person name="Moore E."/>
        </authorList>
    </citation>
    <scope>NUCLEOTIDE SEQUENCE [LARGE SCALE GENOMIC DNA]</scope>
    <source>
        <strain evidence="2 3">CCUG 53682T</strain>
    </source>
</reference>